<keyword evidence="3" id="KW-1185">Reference proteome</keyword>
<dbReference type="EMBL" id="JACFXU010000013">
    <property type="protein sequence ID" value="MBA6411834.1"/>
    <property type="molecule type" value="Genomic_DNA"/>
</dbReference>
<protein>
    <submittedName>
        <fullName evidence="2">Nuclear transport factor 2 family protein</fullName>
    </submittedName>
</protein>
<dbReference type="InterPro" id="IPR037401">
    <property type="entry name" value="SnoaL-like"/>
</dbReference>
<evidence type="ECO:0000313" key="2">
    <source>
        <dbReference type="EMBL" id="MBA6411834.1"/>
    </source>
</evidence>
<proteinExistence type="predicted"/>
<dbReference type="Gene3D" id="3.10.450.50">
    <property type="match status" value="1"/>
</dbReference>
<dbReference type="Pfam" id="PF13577">
    <property type="entry name" value="SnoaL_4"/>
    <property type="match status" value="1"/>
</dbReference>
<name>A0A7W2TTS0_9GAMM</name>
<dbReference type="InterPro" id="IPR032710">
    <property type="entry name" value="NTF2-like_dom_sf"/>
</dbReference>
<dbReference type="SUPFAM" id="SSF54427">
    <property type="entry name" value="NTF2-like"/>
    <property type="match status" value="1"/>
</dbReference>
<dbReference type="RefSeq" id="WP_182168689.1">
    <property type="nucleotide sequence ID" value="NZ_JACFXU010000013.1"/>
</dbReference>
<accession>A0A7W2TTS0</accession>
<reference evidence="2 3" key="1">
    <citation type="submission" date="2020-07" db="EMBL/GenBank/DDBJ databases">
        <title>Halieaceae bacterium, F7430, whole genome shotgun sequencing project.</title>
        <authorList>
            <person name="Jiang S."/>
            <person name="Liu Z.W."/>
            <person name="Du Z.J."/>
        </authorList>
    </citation>
    <scope>NUCLEOTIDE SEQUENCE [LARGE SCALE GENOMIC DNA]</scope>
    <source>
        <strain evidence="2 3">F7430</strain>
    </source>
</reference>
<gene>
    <name evidence="2" type="ORF">H2508_01760</name>
</gene>
<organism evidence="2 3">
    <name type="scientific">Sediminihaliea albiluteola</name>
    <dbReference type="NCBI Taxonomy" id="2758564"/>
    <lineage>
        <taxon>Bacteria</taxon>
        <taxon>Pseudomonadati</taxon>
        <taxon>Pseudomonadota</taxon>
        <taxon>Gammaproteobacteria</taxon>
        <taxon>Cellvibrionales</taxon>
        <taxon>Halieaceae</taxon>
        <taxon>Sediminihaliea</taxon>
    </lineage>
</organism>
<dbReference type="AlphaFoldDB" id="A0A7W2TTS0"/>
<sequence>MSEHRIDALERRLQRAEDELAIRNLVARYGMAADCGDVQSALECHLPNAVYVVSAPRSGRDSDAPDTDLEMHGHQAISDMLSSDMHQSLLPGCAHTVGPLTVDVDGDKARATGYSRLYHNNAGRPELMRLGINEWQLSRQDGRWYIAKRTSRLLSEDAAAELLQRAAWEWG</sequence>
<dbReference type="Proteomes" id="UP000539350">
    <property type="component" value="Unassembled WGS sequence"/>
</dbReference>
<evidence type="ECO:0000259" key="1">
    <source>
        <dbReference type="Pfam" id="PF13577"/>
    </source>
</evidence>
<comment type="caution">
    <text evidence="2">The sequence shown here is derived from an EMBL/GenBank/DDBJ whole genome shotgun (WGS) entry which is preliminary data.</text>
</comment>
<feature type="domain" description="SnoaL-like" evidence="1">
    <location>
        <begin position="14"/>
        <end position="150"/>
    </location>
</feature>
<evidence type="ECO:0000313" key="3">
    <source>
        <dbReference type="Proteomes" id="UP000539350"/>
    </source>
</evidence>